<dbReference type="InterPro" id="IPR006224">
    <property type="entry name" value="PsdUridine_synth_RluA-like_CS"/>
</dbReference>
<dbReference type="GO" id="GO:0000455">
    <property type="term" value="P:enzyme-directed rRNA pseudouridine synthesis"/>
    <property type="evidence" value="ECO:0007669"/>
    <property type="project" value="TreeGrafter"/>
</dbReference>
<dbReference type="PROSITE" id="PS01129">
    <property type="entry name" value="PSI_RLU"/>
    <property type="match status" value="1"/>
</dbReference>
<dbReference type="CDD" id="cd02557">
    <property type="entry name" value="PseudoU_synth_ScRIB2"/>
    <property type="match status" value="1"/>
</dbReference>
<dbReference type="SUPFAM" id="SSF55120">
    <property type="entry name" value="Pseudouridine synthase"/>
    <property type="match status" value="1"/>
</dbReference>
<evidence type="ECO:0000259" key="2">
    <source>
        <dbReference type="Pfam" id="PF00849"/>
    </source>
</evidence>
<feature type="domain" description="Pseudouridine synthase RsuA/RluA-like" evidence="2">
    <location>
        <begin position="110"/>
        <end position="305"/>
    </location>
</feature>
<accession>A0A7S3NJP0</accession>
<dbReference type="AlphaFoldDB" id="A0A7S3NJP0"/>
<dbReference type="GO" id="GO:0009982">
    <property type="term" value="F:pseudouridine synthase activity"/>
    <property type="evidence" value="ECO:0007669"/>
    <property type="project" value="InterPro"/>
</dbReference>
<feature type="region of interest" description="Disordered" evidence="1">
    <location>
        <begin position="198"/>
        <end position="223"/>
    </location>
</feature>
<organism evidence="3">
    <name type="scientific">Aureoumbra lagunensis</name>
    <dbReference type="NCBI Taxonomy" id="44058"/>
    <lineage>
        <taxon>Eukaryota</taxon>
        <taxon>Sar</taxon>
        <taxon>Stramenopiles</taxon>
        <taxon>Ochrophyta</taxon>
        <taxon>Pelagophyceae</taxon>
        <taxon>Pelagomonadales</taxon>
        <taxon>Aureoumbra</taxon>
    </lineage>
</organism>
<reference evidence="3" key="1">
    <citation type="submission" date="2021-01" db="EMBL/GenBank/DDBJ databases">
        <authorList>
            <person name="Corre E."/>
            <person name="Pelletier E."/>
            <person name="Niang G."/>
            <person name="Scheremetjew M."/>
            <person name="Finn R."/>
            <person name="Kale V."/>
            <person name="Holt S."/>
            <person name="Cochrane G."/>
            <person name="Meng A."/>
            <person name="Brown T."/>
            <person name="Cohen L."/>
        </authorList>
    </citation>
    <scope>NUCLEOTIDE SEQUENCE</scope>
    <source>
        <strain evidence="3">CCMP1510</strain>
    </source>
</reference>
<feature type="compositionally biased region" description="Basic and acidic residues" evidence="1">
    <location>
        <begin position="204"/>
        <end position="219"/>
    </location>
</feature>
<dbReference type="InterPro" id="IPR020103">
    <property type="entry name" value="PsdUridine_synth_cat_dom_sf"/>
</dbReference>
<dbReference type="Pfam" id="PF00849">
    <property type="entry name" value="PseudoU_synth_2"/>
    <property type="match status" value="1"/>
</dbReference>
<dbReference type="Gene3D" id="3.30.2350.10">
    <property type="entry name" value="Pseudouridine synthase"/>
    <property type="match status" value="1"/>
</dbReference>
<dbReference type="InterPro" id="IPR006145">
    <property type="entry name" value="PsdUridine_synth_RsuA/RluA"/>
</dbReference>
<dbReference type="InterPro" id="IPR050188">
    <property type="entry name" value="RluA_PseudoU_synthase"/>
</dbReference>
<proteinExistence type="predicted"/>
<dbReference type="PANTHER" id="PTHR21600:SF40">
    <property type="entry name" value="PSEUDOURIDYLATE SYNTHASE RPUSD2"/>
    <property type="match status" value="1"/>
</dbReference>
<protein>
    <recommendedName>
        <fullName evidence="2">Pseudouridine synthase RsuA/RluA-like domain-containing protein</fullName>
    </recommendedName>
</protein>
<sequence>MSKQTREEPIPIYRIENGMRMVEPYVYTYRMGCKQRWLGKRVEEIFLSEFKQNPASYYREALRDGRIRVNGMADAGNHLLKDRDQILHVTHRHEPPVDGKRVVIVAEDENVLAVDKPASVPMHPCGSYHFNTLSALLRYELGRSENLKQVHRLDRLTSGLVLFAKNQKMARQLSEAIGAGKASKLYLARVIGQFPQRAPTNKKQFGEREEFGQKHKGESDAAASARMNDDTWRILFSNDLEVDIALSCLNHKDGVYACTPISQNSSAKPSKTRFRLLHYNKDDDTSILACEPKTGRTHQIRLHLQYLGHPIANDPCYGGQLNKQNQFPPYTRTNKISLSQNNQPETIIRTPGESDDALAIRCCRRCRFHVPEEDVPHAKFIWLHALRYSGPGWSYSTPLPDWASSSSTLWWHKLPPIEPTAENNKRARHAGGGCVFM</sequence>
<dbReference type="EMBL" id="HBIJ01007712">
    <property type="protein sequence ID" value="CAE0364707.1"/>
    <property type="molecule type" value="Transcribed_RNA"/>
</dbReference>
<evidence type="ECO:0000256" key="1">
    <source>
        <dbReference type="SAM" id="MobiDB-lite"/>
    </source>
</evidence>
<name>A0A7S3NJP0_9STRA</name>
<evidence type="ECO:0000313" key="3">
    <source>
        <dbReference type="EMBL" id="CAE0364707.1"/>
    </source>
</evidence>
<dbReference type="GO" id="GO:0003723">
    <property type="term" value="F:RNA binding"/>
    <property type="evidence" value="ECO:0007669"/>
    <property type="project" value="InterPro"/>
</dbReference>
<gene>
    <name evidence="3" type="ORF">ALAG00032_LOCUS5448</name>
</gene>
<dbReference type="PANTHER" id="PTHR21600">
    <property type="entry name" value="MITOCHONDRIAL RNA PSEUDOURIDINE SYNTHASE"/>
    <property type="match status" value="1"/>
</dbReference>